<dbReference type="EMBL" id="SEOQ01001456">
    <property type="protein sequence ID" value="TFY51696.1"/>
    <property type="molecule type" value="Genomic_DNA"/>
</dbReference>
<dbReference type="Pfam" id="PF12937">
    <property type="entry name" value="F-box-like"/>
    <property type="match status" value="1"/>
</dbReference>
<reference evidence="2 3" key="1">
    <citation type="submission" date="2019-02" db="EMBL/GenBank/DDBJ databases">
        <title>Genome sequencing of the rare red list fungi Dentipellis fragilis.</title>
        <authorList>
            <person name="Buettner E."/>
            <person name="Kellner H."/>
        </authorList>
    </citation>
    <scope>NUCLEOTIDE SEQUENCE [LARGE SCALE GENOMIC DNA]</scope>
    <source>
        <strain evidence="2 3">DSM 105465</strain>
    </source>
</reference>
<dbReference type="Proteomes" id="UP000298327">
    <property type="component" value="Unassembled WGS sequence"/>
</dbReference>
<dbReference type="AlphaFoldDB" id="A0A4Y9XNM3"/>
<dbReference type="InterPro" id="IPR001810">
    <property type="entry name" value="F-box_dom"/>
</dbReference>
<dbReference type="Gene3D" id="1.20.1280.50">
    <property type="match status" value="1"/>
</dbReference>
<dbReference type="SUPFAM" id="SSF81383">
    <property type="entry name" value="F-box domain"/>
    <property type="match status" value="1"/>
</dbReference>
<accession>A0A4Y9XNM3</accession>
<keyword evidence="3" id="KW-1185">Reference proteome</keyword>
<dbReference type="CDD" id="cd09917">
    <property type="entry name" value="F-box_SF"/>
    <property type="match status" value="1"/>
</dbReference>
<evidence type="ECO:0000259" key="1">
    <source>
        <dbReference type="PROSITE" id="PS50181"/>
    </source>
</evidence>
<dbReference type="SMART" id="SM00256">
    <property type="entry name" value="FBOX"/>
    <property type="match status" value="1"/>
</dbReference>
<evidence type="ECO:0000313" key="3">
    <source>
        <dbReference type="Proteomes" id="UP000298327"/>
    </source>
</evidence>
<organism evidence="2 3">
    <name type="scientific">Dentipellis fragilis</name>
    <dbReference type="NCBI Taxonomy" id="205917"/>
    <lineage>
        <taxon>Eukaryota</taxon>
        <taxon>Fungi</taxon>
        <taxon>Dikarya</taxon>
        <taxon>Basidiomycota</taxon>
        <taxon>Agaricomycotina</taxon>
        <taxon>Agaricomycetes</taxon>
        <taxon>Russulales</taxon>
        <taxon>Hericiaceae</taxon>
        <taxon>Dentipellis</taxon>
    </lineage>
</organism>
<dbReference type="InterPro" id="IPR036047">
    <property type="entry name" value="F-box-like_dom_sf"/>
</dbReference>
<gene>
    <name evidence="2" type="ORF">EVG20_g10878</name>
</gene>
<comment type="caution">
    <text evidence="2">The sequence shown here is derived from an EMBL/GenBank/DDBJ whole genome shotgun (WGS) entry which is preliminary data.</text>
</comment>
<evidence type="ECO:0000313" key="2">
    <source>
        <dbReference type="EMBL" id="TFY51696.1"/>
    </source>
</evidence>
<sequence>MEPRNMLLKLPMELLVMILRRLSVKEFLQVAMTCKSLHNLVMETARLRYEIELAISDLHDDEHSTIDLRERLRLLLERRARWRSLSYKQHVAFTFPCFGLPGENKEFNVLRDVLFANTETFDPLALVMSQIPTAFYDSVSTIDGRDVKIDNFSGRQPHPKCSNSVLNYEFESNFWDRCRINSMIITGNSIGVHAYDGLADCIEIWDWLEGELCIISADGFSSTVFLDLCLLSPTEFIVINSISEEQDMMYLHLFTLTEELQGYTDWERSSNVRYCLRLALPRLASANAYIRTTCACTGPFARTCPDPVPFPRAGQSGVFAFRLHTYASFGVETATNFLFFVQSRDLRKNIDRYAAWSIIRTTIRIKPGIVPWSDWGPAHTRLFAQELPSQDDDPFPQQGGTYEPSQGWLHGTRAVCTVVDPRLPQGPLVTQVLDFNTCDRHRPLISISTVAEDCTPTEAVLVTEPTTIDRPDVFRDPVTTRLPYYTTYVKDSPLFAENEGQGAMMLGERLYGLKEHLPAQLSDPVSDPKENTVDIDVYSF</sequence>
<proteinExistence type="predicted"/>
<name>A0A4Y9XNM3_9AGAM</name>
<feature type="domain" description="F-box" evidence="1">
    <location>
        <begin position="4"/>
        <end position="51"/>
    </location>
</feature>
<dbReference type="PROSITE" id="PS50181">
    <property type="entry name" value="FBOX"/>
    <property type="match status" value="1"/>
</dbReference>
<dbReference type="OrthoDB" id="2745718at2759"/>
<protein>
    <recommendedName>
        <fullName evidence="1">F-box domain-containing protein</fullName>
    </recommendedName>
</protein>